<evidence type="ECO:0000256" key="1">
    <source>
        <dbReference type="ARBA" id="ARBA00005380"/>
    </source>
</evidence>
<reference evidence="14 15" key="1">
    <citation type="journal article" date="2015" name="Genome Announc.">
        <title>Expanding the biotechnology potential of lactobacilli through comparative genomics of 213 strains and associated genera.</title>
        <authorList>
            <person name="Sun Z."/>
            <person name="Harris H.M."/>
            <person name="McCann A."/>
            <person name="Guo C."/>
            <person name="Argimon S."/>
            <person name="Zhang W."/>
            <person name="Yang X."/>
            <person name="Jeffery I.B."/>
            <person name="Cooney J.C."/>
            <person name="Kagawa T.F."/>
            <person name="Liu W."/>
            <person name="Song Y."/>
            <person name="Salvetti E."/>
            <person name="Wrobel A."/>
            <person name="Rasinkangas P."/>
            <person name="Parkhill J."/>
            <person name="Rea M.C."/>
            <person name="O'Sullivan O."/>
            <person name="Ritari J."/>
            <person name="Douillard F.P."/>
            <person name="Paul Ross R."/>
            <person name="Yang R."/>
            <person name="Briner A.E."/>
            <person name="Felis G.E."/>
            <person name="de Vos W.M."/>
            <person name="Barrangou R."/>
            <person name="Klaenhammer T.R."/>
            <person name="Caufield P.W."/>
            <person name="Cui Y."/>
            <person name="Zhang H."/>
            <person name="O'Toole P.W."/>
        </authorList>
    </citation>
    <scope>NUCLEOTIDE SEQUENCE [LARGE SCALE GENOMIC DNA]</scope>
    <source>
        <strain evidence="14 15">DSM 20452</strain>
    </source>
</reference>
<accession>A0A0R2AZI4</accession>
<dbReference type="PROSITE" id="PS00584">
    <property type="entry name" value="PFKB_KINASES_2"/>
    <property type="match status" value="1"/>
</dbReference>
<comment type="pathway">
    <text evidence="12">Carbohydrate metabolism; D-ribose degradation; D-ribose 5-phosphate from beta-D-ribopyranose: step 2/2.</text>
</comment>
<comment type="activity regulation">
    <text evidence="12">Activated by a monovalent cation that binds near, but not in, the active site. The most likely occupant of the site in vivo is potassium. Ion binding induces a conformational change that may alter substrate affinity.</text>
</comment>
<keyword evidence="7 12" id="KW-0418">Kinase</keyword>
<gene>
    <name evidence="12" type="primary">rbsK</name>
    <name evidence="14" type="ORF">FC48_GL001211</name>
</gene>
<dbReference type="InterPro" id="IPR029056">
    <property type="entry name" value="Ribokinase-like"/>
</dbReference>
<dbReference type="AlphaFoldDB" id="A0A0R2AZI4"/>
<comment type="similarity">
    <text evidence="1">Belongs to the carbohydrate kinase pfkB family.</text>
</comment>
<dbReference type="InterPro" id="IPR011611">
    <property type="entry name" value="PfkB_dom"/>
</dbReference>
<feature type="binding site" evidence="12">
    <location>
        <begin position="220"/>
        <end position="225"/>
    </location>
    <ligand>
        <name>ATP</name>
        <dbReference type="ChEBI" id="CHEBI:30616"/>
    </ligand>
</feature>
<dbReference type="HAMAP" id="MF_01987">
    <property type="entry name" value="Ribokinase"/>
    <property type="match status" value="1"/>
</dbReference>
<dbReference type="PATRIC" id="fig|1423772.3.peg.1299"/>
<keyword evidence="6 12" id="KW-0547">Nucleotide-binding</keyword>
<dbReference type="GO" id="GO:0019303">
    <property type="term" value="P:D-ribose catabolic process"/>
    <property type="evidence" value="ECO:0007669"/>
    <property type="project" value="UniProtKB-UniRule"/>
</dbReference>
<sequence length="308" mass="32487">MVNRVTVLGSLNVDNIMQVKRLPLPGETMTMSAKKIAGGGKGANQAIAAARSGAQTAFIGKVGADEQGRLMKGYLEDAKIDATSVTLATEETGQAFILLQENGENSILVLGGANQAITDDDIEAAKEKITTADFLITQFETPIEASITAFKYAKENDVVTVLNPAPAKRVPEALLKNVDLIVLNETETELLTGIKINAEESWYQAAAKLAKMGVKNTIITLGSKGAYYKTTTAEGFIKAFKVATLDTTAAGDTFLGALSSQLDKDLSNIEEAIVFASMASALAVQKLGAIPSIPQLNEVNDALGEANF</sequence>
<evidence type="ECO:0000313" key="14">
    <source>
        <dbReference type="EMBL" id="KRM72282.1"/>
    </source>
</evidence>
<feature type="binding site" evidence="12">
    <location>
        <position position="140"/>
    </location>
    <ligand>
        <name>substrate</name>
    </ligand>
</feature>
<feature type="binding site" evidence="12">
    <location>
        <begin position="12"/>
        <end position="14"/>
    </location>
    <ligand>
        <name>substrate</name>
    </ligand>
</feature>
<keyword evidence="5 12" id="KW-0479">Metal-binding</keyword>
<keyword evidence="8 12" id="KW-0067">ATP-binding</keyword>
<evidence type="ECO:0000256" key="11">
    <source>
        <dbReference type="ARBA" id="ARBA00023277"/>
    </source>
</evidence>
<evidence type="ECO:0000256" key="12">
    <source>
        <dbReference type="HAMAP-Rule" id="MF_01987"/>
    </source>
</evidence>
<dbReference type="PRINTS" id="PR00990">
    <property type="entry name" value="RIBOKINASE"/>
</dbReference>
<dbReference type="GO" id="GO:0004747">
    <property type="term" value="F:ribokinase activity"/>
    <property type="evidence" value="ECO:0007669"/>
    <property type="project" value="UniProtKB-UniRule"/>
</dbReference>
<feature type="binding site" evidence="12">
    <location>
        <position position="288"/>
    </location>
    <ligand>
        <name>K(+)</name>
        <dbReference type="ChEBI" id="CHEBI:29103"/>
    </ligand>
</feature>
<evidence type="ECO:0000256" key="6">
    <source>
        <dbReference type="ARBA" id="ARBA00022741"/>
    </source>
</evidence>
<evidence type="ECO:0000256" key="9">
    <source>
        <dbReference type="ARBA" id="ARBA00022842"/>
    </source>
</evidence>
<keyword evidence="10 12" id="KW-0630">Potassium</keyword>
<dbReference type="GO" id="GO:0046872">
    <property type="term" value="F:metal ion binding"/>
    <property type="evidence" value="ECO:0007669"/>
    <property type="project" value="UniProtKB-KW"/>
</dbReference>
<keyword evidence="12" id="KW-0963">Cytoplasm</keyword>
<feature type="binding site" evidence="12">
    <location>
        <position position="283"/>
    </location>
    <ligand>
        <name>K(+)</name>
        <dbReference type="ChEBI" id="CHEBI:29103"/>
    </ligand>
</feature>
<feature type="binding site" evidence="12">
    <location>
        <position position="248"/>
    </location>
    <ligand>
        <name>K(+)</name>
        <dbReference type="ChEBI" id="CHEBI:29103"/>
    </ligand>
</feature>
<feature type="binding site" evidence="12">
    <location>
        <position position="246"/>
    </location>
    <ligand>
        <name>K(+)</name>
        <dbReference type="ChEBI" id="CHEBI:29103"/>
    </ligand>
</feature>
<feature type="domain" description="Carbohydrate kinase PfkB" evidence="13">
    <location>
        <begin position="4"/>
        <end position="295"/>
    </location>
</feature>
<comment type="subcellular location">
    <subcellularLocation>
        <location evidence="12">Cytoplasm</location>
    </subcellularLocation>
</comment>
<dbReference type="PANTHER" id="PTHR10584:SF166">
    <property type="entry name" value="RIBOKINASE"/>
    <property type="match status" value="1"/>
</dbReference>
<evidence type="ECO:0000256" key="3">
    <source>
        <dbReference type="ARBA" id="ARBA00016943"/>
    </source>
</evidence>
<protein>
    <recommendedName>
        <fullName evidence="3 12">Ribokinase</fullName>
        <shortName evidence="12">RK</shortName>
        <ecNumber evidence="2 12">2.7.1.15</ecNumber>
    </recommendedName>
</protein>
<dbReference type="InterPro" id="IPR002173">
    <property type="entry name" value="Carboh/pur_kinase_PfkB_CS"/>
</dbReference>
<feature type="binding site" evidence="12">
    <location>
        <position position="286"/>
    </location>
    <ligand>
        <name>K(+)</name>
        <dbReference type="ChEBI" id="CHEBI:29103"/>
    </ligand>
</feature>
<keyword evidence="11 12" id="KW-0119">Carbohydrate metabolism</keyword>
<comment type="caution">
    <text evidence="14">The sequence shown here is derived from an EMBL/GenBank/DDBJ whole genome shotgun (WGS) entry which is preliminary data.</text>
</comment>
<dbReference type="GO" id="GO:0005524">
    <property type="term" value="F:ATP binding"/>
    <property type="evidence" value="ECO:0007669"/>
    <property type="project" value="UniProtKB-UniRule"/>
</dbReference>
<evidence type="ECO:0000256" key="5">
    <source>
        <dbReference type="ARBA" id="ARBA00022723"/>
    </source>
</evidence>
<feature type="binding site" evidence="12">
    <location>
        <position position="292"/>
    </location>
    <ligand>
        <name>K(+)</name>
        <dbReference type="ChEBI" id="CHEBI:29103"/>
    </ligand>
</feature>
<evidence type="ECO:0000256" key="10">
    <source>
        <dbReference type="ARBA" id="ARBA00022958"/>
    </source>
</evidence>
<dbReference type="RefSeq" id="WP_056959941.1">
    <property type="nucleotide sequence ID" value="NZ_AYYN01000153.1"/>
</dbReference>
<dbReference type="Proteomes" id="UP000051612">
    <property type="component" value="Unassembled WGS sequence"/>
</dbReference>
<comment type="subunit">
    <text evidence="12">Homodimer.</text>
</comment>
<comment type="caution">
    <text evidence="12">Lacks conserved residue(s) required for the propagation of feature annotation.</text>
</comment>
<dbReference type="PANTHER" id="PTHR10584">
    <property type="entry name" value="SUGAR KINASE"/>
    <property type="match status" value="1"/>
</dbReference>
<feature type="active site" description="Proton acceptor" evidence="12">
    <location>
        <position position="252"/>
    </location>
</feature>
<dbReference type="SUPFAM" id="SSF53613">
    <property type="entry name" value="Ribokinase-like"/>
    <property type="match status" value="1"/>
</dbReference>
<keyword evidence="4 12" id="KW-0808">Transferase</keyword>
<feature type="binding site" evidence="12">
    <location>
        <begin position="40"/>
        <end position="44"/>
    </location>
    <ligand>
        <name>substrate</name>
    </ligand>
</feature>
<dbReference type="Pfam" id="PF00294">
    <property type="entry name" value="PfkB"/>
    <property type="match status" value="1"/>
</dbReference>
<dbReference type="GO" id="GO:0005829">
    <property type="term" value="C:cytosol"/>
    <property type="evidence" value="ECO:0007669"/>
    <property type="project" value="TreeGrafter"/>
</dbReference>
<proteinExistence type="inferred from homology"/>
<feature type="binding site" evidence="12">
    <location>
        <position position="184"/>
    </location>
    <ligand>
        <name>ATP</name>
        <dbReference type="ChEBI" id="CHEBI:30616"/>
    </ligand>
</feature>
<comment type="catalytic activity">
    <reaction evidence="12">
        <text>D-ribose + ATP = D-ribose 5-phosphate + ADP + H(+)</text>
        <dbReference type="Rhea" id="RHEA:13697"/>
        <dbReference type="ChEBI" id="CHEBI:15378"/>
        <dbReference type="ChEBI" id="CHEBI:30616"/>
        <dbReference type="ChEBI" id="CHEBI:47013"/>
        <dbReference type="ChEBI" id="CHEBI:78346"/>
        <dbReference type="ChEBI" id="CHEBI:456216"/>
        <dbReference type="EC" id="2.7.1.15"/>
    </reaction>
</comment>
<comment type="similarity">
    <text evidence="12">Belongs to the carbohydrate kinase PfkB family. Ribokinase subfamily.</text>
</comment>
<dbReference type="CDD" id="cd01174">
    <property type="entry name" value="ribokinase"/>
    <property type="match status" value="1"/>
</dbReference>
<evidence type="ECO:0000259" key="13">
    <source>
        <dbReference type="Pfam" id="PF00294"/>
    </source>
</evidence>
<comment type="cofactor">
    <cofactor evidence="12">
        <name>Mg(2+)</name>
        <dbReference type="ChEBI" id="CHEBI:18420"/>
    </cofactor>
    <text evidence="12">Requires a divalent cation, most likely magnesium in vivo, as an electrophilic catalyst to aid phosphoryl group transfer. It is the chelate of the metal and the nucleotide that is the actual substrate.</text>
</comment>
<dbReference type="InterPro" id="IPR002139">
    <property type="entry name" value="Ribo/fructo_kinase"/>
</dbReference>
<dbReference type="EC" id="2.7.1.15" evidence="2 12"/>
<comment type="function">
    <text evidence="12">Catalyzes the phosphorylation of ribose at O-5 in a reaction requiring ATP and magnesium. The resulting D-ribose-5-phosphate can then be used either for sythesis of nucleotides, histidine, and tryptophan, or as a component of the pentose phosphate pathway.</text>
</comment>
<evidence type="ECO:0000256" key="8">
    <source>
        <dbReference type="ARBA" id="ARBA00022840"/>
    </source>
</evidence>
<evidence type="ECO:0000256" key="4">
    <source>
        <dbReference type="ARBA" id="ARBA00022679"/>
    </source>
</evidence>
<dbReference type="UniPathway" id="UPA00916">
    <property type="reaction ID" value="UER00889"/>
</dbReference>
<evidence type="ECO:0000313" key="15">
    <source>
        <dbReference type="Proteomes" id="UP000051612"/>
    </source>
</evidence>
<keyword evidence="9 12" id="KW-0460">Magnesium</keyword>
<name>A0A0R2AZI4_9LACO</name>
<evidence type="ECO:0000256" key="7">
    <source>
        <dbReference type="ARBA" id="ARBA00022777"/>
    </source>
</evidence>
<feature type="binding site" evidence="12">
    <location>
        <begin position="251"/>
        <end position="252"/>
    </location>
    <ligand>
        <name>ATP</name>
        <dbReference type="ChEBI" id="CHEBI:30616"/>
    </ligand>
</feature>
<feature type="binding site" evidence="12">
    <location>
        <position position="252"/>
    </location>
    <ligand>
        <name>substrate</name>
    </ligand>
</feature>
<dbReference type="InterPro" id="IPR011877">
    <property type="entry name" value="Ribokinase"/>
</dbReference>
<dbReference type="Gene3D" id="3.40.1190.20">
    <property type="match status" value="1"/>
</dbReference>
<evidence type="ECO:0000256" key="2">
    <source>
        <dbReference type="ARBA" id="ARBA00012035"/>
    </source>
</evidence>
<organism evidence="14 15">
    <name type="scientific">Ligilactobacillus murinus DSM 20452 = NBRC 14221</name>
    <dbReference type="NCBI Taxonomy" id="1423772"/>
    <lineage>
        <taxon>Bacteria</taxon>
        <taxon>Bacillati</taxon>
        <taxon>Bacillota</taxon>
        <taxon>Bacilli</taxon>
        <taxon>Lactobacillales</taxon>
        <taxon>Lactobacillaceae</taxon>
        <taxon>Ligilactobacillus</taxon>
    </lineage>
</organism>
<dbReference type="EMBL" id="AYYN01000153">
    <property type="protein sequence ID" value="KRM72282.1"/>
    <property type="molecule type" value="Genomic_DNA"/>
</dbReference>
<dbReference type="NCBIfam" id="TIGR02152">
    <property type="entry name" value="D_ribokin_bact"/>
    <property type="match status" value="1"/>
</dbReference>